<evidence type="ECO:0000313" key="12">
    <source>
        <dbReference type="Proteomes" id="UP000199377"/>
    </source>
</evidence>
<protein>
    <submittedName>
        <fullName evidence="11">Flagellum-specific ATP synthase</fullName>
    </submittedName>
</protein>
<dbReference type="SUPFAM" id="SSF52540">
    <property type="entry name" value="P-loop containing nucleoside triphosphate hydrolases"/>
    <property type="match status" value="1"/>
</dbReference>
<dbReference type="InterPro" id="IPR003593">
    <property type="entry name" value="AAA+_ATPase"/>
</dbReference>
<keyword evidence="2" id="KW-0813">Transport</keyword>
<dbReference type="GO" id="GO:0008564">
    <property type="term" value="F:protein-exporting ATPase activity"/>
    <property type="evidence" value="ECO:0007669"/>
    <property type="project" value="UniProtKB-EC"/>
</dbReference>
<keyword evidence="3" id="KW-0963">Cytoplasm</keyword>
<sequence length="511" mass="53016">MDIEHLGADLRSVVAIRRIGRVVRADGGVLTAAGLAPRARLGDRVEVMLRDAPPLEGEIVALGDGVARVMTYGPAEGVGLGDAVALTPDPGLRPCESWIGRVVDAFGAPLDGRPLRQGAVAVPIRPPAPDPMRRARLGPRLATGLSVFDTLLPLVQGQRVGLFAGSGVGKSSLLATLARAVQADAVVFALIGERGRELREFTEGVLGPEGMARSIVVCATSDQSPLVKRRAAWTAMAAAETLRDGGRHVLLLVDSLTRFAEAHREVALTAGEPPSLRAYPPSTAAMLAELVERAGPGPERADGLRGDVTGIFSVLVAGSDMEEPVADMTRGLLDGHVVLERAIAERGRFPAVDVGRSVSRSLPACASEEEMRLIAGARRVFGLHEKAEPMLQAGLWREGADPEADRAVRLHPALDDFCASRAPDGNAESFRRLAEALEAPAPAADALPPAPPPPGPERAREAYGRASAAGGKAKAAATPEAAAPPAAAGTEAAPPAGEPAPPAAKARRTKT</sequence>
<dbReference type="GO" id="GO:0030257">
    <property type="term" value="C:type III protein secretion system complex"/>
    <property type="evidence" value="ECO:0007669"/>
    <property type="project" value="InterPro"/>
</dbReference>
<dbReference type="InterPro" id="IPR040627">
    <property type="entry name" value="T3SS_ATPase_C"/>
</dbReference>
<dbReference type="GO" id="GO:0005524">
    <property type="term" value="F:ATP binding"/>
    <property type="evidence" value="ECO:0007669"/>
    <property type="project" value="UniProtKB-KW"/>
</dbReference>
<dbReference type="InterPro" id="IPR001763">
    <property type="entry name" value="Rhodanese-like_dom"/>
</dbReference>
<dbReference type="Proteomes" id="UP000199377">
    <property type="component" value="Unassembled WGS sequence"/>
</dbReference>
<evidence type="ECO:0000256" key="5">
    <source>
        <dbReference type="ARBA" id="ARBA00022840"/>
    </source>
</evidence>
<dbReference type="PANTHER" id="PTHR15184:SF9">
    <property type="entry name" value="SPI-1 TYPE 3 SECRETION SYSTEM ATPASE"/>
    <property type="match status" value="1"/>
</dbReference>
<dbReference type="EMBL" id="FOQH01000003">
    <property type="protein sequence ID" value="SFH92213.1"/>
    <property type="molecule type" value="Genomic_DNA"/>
</dbReference>
<reference evidence="11 12" key="1">
    <citation type="submission" date="2016-10" db="EMBL/GenBank/DDBJ databases">
        <authorList>
            <person name="de Groot N.N."/>
        </authorList>
    </citation>
    <scope>NUCLEOTIDE SEQUENCE [LARGE SCALE GENOMIC DNA]</scope>
    <source>
        <strain evidence="11 12">CGMCC 1.11030</strain>
    </source>
</reference>
<keyword evidence="4" id="KW-0547">Nucleotide-binding</keyword>
<dbReference type="NCBIfam" id="TIGR01026">
    <property type="entry name" value="fliI_yscN"/>
    <property type="match status" value="1"/>
</dbReference>
<feature type="region of interest" description="Disordered" evidence="9">
    <location>
        <begin position="440"/>
        <end position="511"/>
    </location>
</feature>
<dbReference type="InterPro" id="IPR000194">
    <property type="entry name" value="ATPase_F1/V1/A1_a/bsu_nucl-bd"/>
</dbReference>
<dbReference type="InterPro" id="IPR005714">
    <property type="entry name" value="ATPase_T3SS_FliI/YscN"/>
</dbReference>
<evidence type="ECO:0000256" key="9">
    <source>
        <dbReference type="SAM" id="MobiDB-lite"/>
    </source>
</evidence>
<dbReference type="STRING" id="1114924.SAMN05216258_103104"/>
<evidence type="ECO:0000313" key="11">
    <source>
        <dbReference type="EMBL" id="SFH92213.1"/>
    </source>
</evidence>
<dbReference type="PROSITE" id="PS00152">
    <property type="entry name" value="ATPASE_ALPHA_BETA"/>
    <property type="match status" value="1"/>
</dbReference>
<organism evidence="11 12">
    <name type="scientific">Albimonas pacifica</name>
    <dbReference type="NCBI Taxonomy" id="1114924"/>
    <lineage>
        <taxon>Bacteria</taxon>
        <taxon>Pseudomonadati</taxon>
        <taxon>Pseudomonadota</taxon>
        <taxon>Alphaproteobacteria</taxon>
        <taxon>Rhodobacterales</taxon>
        <taxon>Paracoccaceae</taxon>
        <taxon>Albimonas</taxon>
    </lineage>
</organism>
<keyword evidence="5" id="KW-0067">ATP-binding</keyword>
<evidence type="ECO:0000256" key="1">
    <source>
        <dbReference type="ARBA" id="ARBA00004496"/>
    </source>
</evidence>
<keyword evidence="7" id="KW-1278">Translocase</keyword>
<name>A0A1I3DZY8_9RHOB</name>
<dbReference type="InterPro" id="IPR027417">
    <property type="entry name" value="P-loop_NTPase"/>
</dbReference>
<dbReference type="InterPro" id="IPR050053">
    <property type="entry name" value="ATPase_alpha/beta_chains"/>
</dbReference>
<evidence type="ECO:0000256" key="7">
    <source>
        <dbReference type="ARBA" id="ARBA00022967"/>
    </source>
</evidence>
<dbReference type="GO" id="GO:0046933">
    <property type="term" value="F:proton-transporting ATP synthase activity, rotational mechanism"/>
    <property type="evidence" value="ECO:0007669"/>
    <property type="project" value="TreeGrafter"/>
</dbReference>
<comment type="catalytic activity">
    <reaction evidence="8">
        <text>ATP + H2O + cellular proteinSide 1 = ADP + phosphate + cellular proteinSide 2.</text>
        <dbReference type="EC" id="7.4.2.8"/>
    </reaction>
</comment>
<keyword evidence="6" id="KW-0653">Protein transport</keyword>
<dbReference type="Pfam" id="PF18269">
    <property type="entry name" value="T3SS_ATPase_C"/>
    <property type="match status" value="1"/>
</dbReference>
<dbReference type="InterPro" id="IPR020003">
    <property type="entry name" value="ATPase_a/bsu_AS"/>
</dbReference>
<gene>
    <name evidence="11" type="ORF">SAMN05216258_103104</name>
</gene>
<keyword evidence="12" id="KW-1185">Reference proteome</keyword>
<evidence type="ECO:0000259" key="10">
    <source>
        <dbReference type="PROSITE" id="PS50206"/>
    </source>
</evidence>
<dbReference type="PANTHER" id="PTHR15184">
    <property type="entry name" value="ATP SYNTHASE"/>
    <property type="match status" value="1"/>
</dbReference>
<proteinExistence type="predicted"/>
<dbReference type="GO" id="GO:0005737">
    <property type="term" value="C:cytoplasm"/>
    <property type="evidence" value="ECO:0007669"/>
    <property type="project" value="UniProtKB-SubCell"/>
</dbReference>
<feature type="domain" description="Rhodanese" evidence="10">
    <location>
        <begin position="215"/>
        <end position="268"/>
    </location>
</feature>
<dbReference type="Gene3D" id="3.40.50.12240">
    <property type="match status" value="1"/>
</dbReference>
<evidence type="ECO:0000256" key="3">
    <source>
        <dbReference type="ARBA" id="ARBA00022490"/>
    </source>
</evidence>
<comment type="subcellular location">
    <subcellularLocation>
        <location evidence="1">Cytoplasm</location>
    </subcellularLocation>
</comment>
<dbReference type="GO" id="GO:0016887">
    <property type="term" value="F:ATP hydrolysis activity"/>
    <property type="evidence" value="ECO:0007669"/>
    <property type="project" value="InterPro"/>
</dbReference>
<accession>A0A1I3DZY8</accession>
<dbReference type="AlphaFoldDB" id="A0A1I3DZY8"/>
<dbReference type="OrthoDB" id="9801639at2"/>
<evidence type="ECO:0000256" key="8">
    <source>
        <dbReference type="ARBA" id="ARBA00034006"/>
    </source>
</evidence>
<dbReference type="GO" id="GO:0030254">
    <property type="term" value="P:protein secretion by the type III secretion system"/>
    <property type="evidence" value="ECO:0007669"/>
    <property type="project" value="InterPro"/>
</dbReference>
<feature type="compositionally biased region" description="Low complexity" evidence="9">
    <location>
        <begin position="468"/>
        <end position="495"/>
    </location>
</feature>
<dbReference type="SMART" id="SM00382">
    <property type="entry name" value="AAA"/>
    <property type="match status" value="1"/>
</dbReference>
<dbReference type="PROSITE" id="PS50206">
    <property type="entry name" value="RHODANESE_3"/>
    <property type="match status" value="1"/>
</dbReference>
<evidence type="ECO:0000256" key="4">
    <source>
        <dbReference type="ARBA" id="ARBA00022741"/>
    </source>
</evidence>
<evidence type="ECO:0000256" key="6">
    <source>
        <dbReference type="ARBA" id="ARBA00022927"/>
    </source>
</evidence>
<dbReference type="RefSeq" id="WP_092858909.1">
    <property type="nucleotide sequence ID" value="NZ_FOQH01000003.1"/>
</dbReference>
<evidence type="ECO:0000256" key="2">
    <source>
        <dbReference type="ARBA" id="ARBA00022448"/>
    </source>
</evidence>
<dbReference type="Pfam" id="PF00006">
    <property type="entry name" value="ATP-synt_ab"/>
    <property type="match status" value="1"/>
</dbReference>